<dbReference type="Proteomes" id="UP001492380">
    <property type="component" value="Unassembled WGS sequence"/>
</dbReference>
<feature type="region of interest" description="Disordered" evidence="1">
    <location>
        <begin position="336"/>
        <end position="400"/>
    </location>
</feature>
<protein>
    <submittedName>
        <fullName evidence="2">Uncharacterized protein</fullName>
    </submittedName>
</protein>
<feature type="compositionally biased region" description="Polar residues" evidence="1">
    <location>
        <begin position="351"/>
        <end position="363"/>
    </location>
</feature>
<evidence type="ECO:0000313" key="3">
    <source>
        <dbReference type="Proteomes" id="UP001492380"/>
    </source>
</evidence>
<reference evidence="2 3" key="1">
    <citation type="submission" date="2024-04" db="EMBL/GenBank/DDBJ databases">
        <title>Phyllosticta paracitricarpa is synonymous to the EU quarantine fungus P. citricarpa based on phylogenomic analyses.</title>
        <authorList>
            <consortium name="Lawrence Berkeley National Laboratory"/>
            <person name="Van Ingen-Buijs V.A."/>
            <person name="Van Westerhoven A.C."/>
            <person name="Haridas S."/>
            <person name="Skiadas P."/>
            <person name="Martin F."/>
            <person name="Groenewald J.Z."/>
            <person name="Crous P.W."/>
            <person name="Seidl M.F."/>
        </authorList>
    </citation>
    <scope>NUCLEOTIDE SEQUENCE [LARGE SCALE GENOMIC DNA]</scope>
    <source>
        <strain evidence="2 3">CBS 123374</strain>
    </source>
</reference>
<name>A0ABR1YLM4_9PEZI</name>
<accession>A0ABR1YLM4</accession>
<dbReference type="EMBL" id="JBBWRZ010000006">
    <property type="protein sequence ID" value="KAK8233401.1"/>
    <property type="molecule type" value="Genomic_DNA"/>
</dbReference>
<comment type="caution">
    <text evidence="2">The sequence shown here is derived from an EMBL/GenBank/DDBJ whole genome shotgun (WGS) entry which is preliminary data.</text>
</comment>
<gene>
    <name evidence="2" type="ORF">HDK90DRAFT_265229</name>
</gene>
<evidence type="ECO:0000256" key="1">
    <source>
        <dbReference type="SAM" id="MobiDB-lite"/>
    </source>
</evidence>
<keyword evidence="3" id="KW-1185">Reference proteome</keyword>
<proteinExistence type="predicted"/>
<evidence type="ECO:0000313" key="2">
    <source>
        <dbReference type="EMBL" id="KAK8233401.1"/>
    </source>
</evidence>
<organism evidence="2 3">
    <name type="scientific">Phyllosticta capitalensis</name>
    <dbReference type="NCBI Taxonomy" id="121624"/>
    <lineage>
        <taxon>Eukaryota</taxon>
        <taxon>Fungi</taxon>
        <taxon>Dikarya</taxon>
        <taxon>Ascomycota</taxon>
        <taxon>Pezizomycotina</taxon>
        <taxon>Dothideomycetes</taxon>
        <taxon>Dothideomycetes incertae sedis</taxon>
        <taxon>Botryosphaeriales</taxon>
        <taxon>Phyllostictaceae</taxon>
        <taxon>Phyllosticta</taxon>
    </lineage>
</organism>
<sequence length="400" mass="45581">MMLRPTCTRLGDRLGASQFLQHADLAFAPSAAHTARDLGRHEQRRALHALEAISSVREDLGPHILFCQNSEHSAAGMRIHSSAQPHSKYSRLFHHTGQRRWSHKYASIVLLPLRRHILLRFESFSADDLNRFWPVALQHSRRFRCGSARLLLRAVFAIRRPTNGRTLWLFCVRERRGQLLLKPKETVSRRRCSNKVEGDVAPRLKNEDRVCPVWTRCGVSWLNARWQGADDESPPGVVLLLDDHIFTPPSDKQQASRSGNNVKAVSPSLSLISHHTKTALRRLVQIEKAFEQEERALQTIGRLRPYRQVHPHLYSRTRRQAFSSFVLPTALSPRYASASEPKAPYDEDGNSEISSRSTTTSPSYAPDKRCDEGVRQPISPADPRLDEPHKRKVLHMLAGR</sequence>